<reference evidence="1" key="1">
    <citation type="journal article" date="2021" name="Proc. Natl. Acad. Sci. U.S.A.">
        <title>A Catalog of Tens of Thousands of Viruses from Human Metagenomes Reveals Hidden Associations with Chronic Diseases.</title>
        <authorList>
            <person name="Tisza M.J."/>
            <person name="Buck C.B."/>
        </authorList>
    </citation>
    <scope>NUCLEOTIDE SEQUENCE</scope>
    <source>
        <strain evidence="1">CtijX18</strain>
    </source>
</reference>
<name>A0A8S5USW9_9CAUD</name>
<proteinExistence type="predicted"/>
<dbReference type="EMBL" id="BK016133">
    <property type="protein sequence ID" value="DAF97470.1"/>
    <property type="molecule type" value="Genomic_DNA"/>
</dbReference>
<evidence type="ECO:0000313" key="1">
    <source>
        <dbReference type="EMBL" id="DAF97470.1"/>
    </source>
</evidence>
<organism evidence="1">
    <name type="scientific">Myoviridae sp. ctijX18</name>
    <dbReference type="NCBI Taxonomy" id="2825154"/>
    <lineage>
        <taxon>Viruses</taxon>
        <taxon>Duplodnaviria</taxon>
        <taxon>Heunggongvirae</taxon>
        <taxon>Uroviricota</taxon>
        <taxon>Caudoviricetes</taxon>
    </lineage>
</organism>
<protein>
    <submittedName>
        <fullName evidence="1">Uncharacterized protein</fullName>
    </submittedName>
</protein>
<sequence length="33" mass="4058">MYFIRQHKLTTLRLGEERIIPVLRTTLYSHLEE</sequence>
<accession>A0A8S5USW9</accession>